<dbReference type="PANTHER" id="PTHR33393">
    <property type="entry name" value="POLYGLUTAMINE SYNTHESIS ACCESSORY PROTEIN RV0574C-RELATED"/>
    <property type="match status" value="1"/>
</dbReference>
<dbReference type="SUPFAM" id="SSF56300">
    <property type="entry name" value="Metallo-dependent phosphatases"/>
    <property type="match status" value="1"/>
</dbReference>
<comment type="similarity">
    <text evidence="1">Belongs to the CapA family.</text>
</comment>
<proteinExistence type="inferred from homology"/>
<organism evidence="3 4">
    <name type="scientific">Aerococcus christensenii</name>
    <dbReference type="NCBI Taxonomy" id="87541"/>
    <lineage>
        <taxon>Bacteria</taxon>
        <taxon>Bacillati</taxon>
        <taxon>Bacillota</taxon>
        <taxon>Bacilli</taxon>
        <taxon>Lactobacillales</taxon>
        <taxon>Aerococcaceae</taxon>
        <taxon>Aerococcus</taxon>
    </lineage>
</organism>
<dbReference type="CDD" id="cd07381">
    <property type="entry name" value="MPP_CapA"/>
    <property type="match status" value="1"/>
</dbReference>
<dbReference type="InterPro" id="IPR019079">
    <property type="entry name" value="Capsule_synth_CapA"/>
</dbReference>
<gene>
    <name evidence="3" type="ORF">HMPREF3187_01090</name>
</gene>
<accession>A0A133XYQ6</accession>
<dbReference type="Gene3D" id="3.60.21.10">
    <property type="match status" value="1"/>
</dbReference>
<comment type="caution">
    <text evidence="3">The sequence shown here is derived from an EMBL/GenBank/DDBJ whole genome shotgun (WGS) entry which is preliminary data.</text>
</comment>
<dbReference type="SMART" id="SM00854">
    <property type="entry name" value="PGA_cap"/>
    <property type="match status" value="1"/>
</dbReference>
<dbReference type="AlphaFoldDB" id="A0A133XYQ6"/>
<evidence type="ECO:0000313" key="3">
    <source>
        <dbReference type="EMBL" id="KXB36072.1"/>
    </source>
</evidence>
<protein>
    <submittedName>
        <fullName evidence="3">Bacterial capsule synthesis protein</fullName>
    </submittedName>
</protein>
<dbReference type="InterPro" id="IPR052169">
    <property type="entry name" value="CW_Biosynth-Accessory"/>
</dbReference>
<dbReference type="STRING" id="87541.AWM71_00175"/>
<dbReference type="Pfam" id="PF09587">
    <property type="entry name" value="PGA_cap"/>
    <property type="match status" value="1"/>
</dbReference>
<dbReference type="OrthoDB" id="9810906at2"/>
<evidence type="ECO:0000259" key="2">
    <source>
        <dbReference type="SMART" id="SM00854"/>
    </source>
</evidence>
<feature type="domain" description="Capsule synthesis protein CapA" evidence="2">
    <location>
        <begin position="45"/>
        <end position="293"/>
    </location>
</feature>
<dbReference type="InterPro" id="IPR029052">
    <property type="entry name" value="Metallo-depent_PP-like"/>
</dbReference>
<dbReference type="RefSeq" id="WP_060936939.1">
    <property type="nucleotide sequence ID" value="NZ_JASOZP010000022.1"/>
</dbReference>
<dbReference type="PANTHER" id="PTHR33393:SF12">
    <property type="entry name" value="CAPSULE BIOSYNTHESIS PROTEIN CAPA"/>
    <property type="match status" value="1"/>
</dbReference>
<dbReference type="EMBL" id="LSCQ01000050">
    <property type="protein sequence ID" value="KXB36072.1"/>
    <property type="molecule type" value="Genomic_DNA"/>
</dbReference>
<dbReference type="Proteomes" id="UP000070422">
    <property type="component" value="Unassembled WGS sequence"/>
</dbReference>
<evidence type="ECO:0000256" key="1">
    <source>
        <dbReference type="ARBA" id="ARBA00005662"/>
    </source>
</evidence>
<name>A0A133XYQ6_9LACT</name>
<evidence type="ECO:0000313" key="4">
    <source>
        <dbReference type="Proteomes" id="UP000070422"/>
    </source>
</evidence>
<dbReference type="PATRIC" id="fig|87541.4.peg.1079"/>
<reference evidence="3 4" key="1">
    <citation type="submission" date="2016-01" db="EMBL/GenBank/DDBJ databases">
        <authorList>
            <person name="Oliw E.H."/>
        </authorList>
    </citation>
    <scope>NUCLEOTIDE SEQUENCE [LARGE SCALE GENOMIC DNA]</scope>
    <source>
        <strain evidence="3 4">KA00635</strain>
    </source>
</reference>
<sequence>MNIKRYLKLTLALLVTVVLLLLLLVKVGKGPSLENGKRQAESSARVMINGDLLYHDIVYWSAKQDDGSYDFRNNYRYVKDWIQQADLAIADYEGTITPERELAGYPLFNAPIEVADAIKDTGYDVMAIANNHILDMNLPGVYSTKKAFEDRGMCVIGAYTEPTRAKENILVKEVNGIKIALLNYSYGYNGMEQNLSQEDYEKHMSDLDENRIKEEIEYAEKVADITLVMPHMGVEYQLSPTPEQKALYHRMIEWGADLVIGGHPHVVEPTEVVEKDGEKKFIIYSMGNFISNQRIETLDNKWTERGCLVDLTIKKDNTHTYLAQAKAHPTWVNRVPNGKSGHGFGLFDYSTYVLEDWIEGGKYYGKLDSQTQNRVNKAYEETKKLLNLHF</sequence>